<keyword evidence="3" id="KW-0805">Transcription regulation</keyword>
<organism evidence="10 11">
    <name type="scientific">Sulfuritalea hydrogenivorans sk43H</name>
    <dbReference type="NCBI Taxonomy" id="1223802"/>
    <lineage>
        <taxon>Bacteria</taxon>
        <taxon>Pseudomonadati</taxon>
        <taxon>Pseudomonadota</taxon>
        <taxon>Betaproteobacteria</taxon>
        <taxon>Nitrosomonadales</taxon>
        <taxon>Sterolibacteriaceae</taxon>
        <taxon>Sulfuritalea</taxon>
    </lineage>
</organism>
<keyword evidence="5" id="KW-0804">Transcription</keyword>
<evidence type="ECO:0000256" key="4">
    <source>
        <dbReference type="ARBA" id="ARBA00023125"/>
    </source>
</evidence>
<dbReference type="Proteomes" id="UP000031637">
    <property type="component" value="Chromosome"/>
</dbReference>
<accession>W0SJN9</accession>
<dbReference type="GO" id="GO:0006355">
    <property type="term" value="P:regulation of DNA-templated transcription"/>
    <property type="evidence" value="ECO:0007669"/>
    <property type="project" value="TreeGrafter"/>
</dbReference>
<evidence type="ECO:0000256" key="3">
    <source>
        <dbReference type="ARBA" id="ARBA00023015"/>
    </source>
</evidence>
<dbReference type="Gene3D" id="1.10.10.10">
    <property type="entry name" value="Winged helix-like DNA-binding domain superfamily/Winged helix DNA-binding domain"/>
    <property type="match status" value="1"/>
</dbReference>
<dbReference type="Pfam" id="PF00072">
    <property type="entry name" value="Response_reg"/>
    <property type="match status" value="1"/>
</dbReference>
<dbReference type="PIRSF" id="PIRSF036382">
    <property type="entry name" value="RR_antiterm"/>
    <property type="match status" value="1"/>
</dbReference>
<evidence type="ECO:0000256" key="6">
    <source>
        <dbReference type="PROSITE-ProRule" id="PRU00169"/>
    </source>
</evidence>
<keyword evidence="1 6" id="KW-0597">Phosphoprotein</keyword>
<feature type="coiled-coil region" evidence="7">
    <location>
        <begin position="161"/>
        <end position="188"/>
    </location>
</feature>
<dbReference type="SMART" id="SM00448">
    <property type="entry name" value="REC"/>
    <property type="match status" value="1"/>
</dbReference>
<dbReference type="InterPro" id="IPR008327">
    <property type="entry name" value="Sig_transdc_resp-reg_antiterm"/>
</dbReference>
<sequence length="193" mass="21242">MPAAEAAPLTMARILIADDERVVLFTLAEGLREAGFDVIEAHDGLQALELCRSEAPDLALLDIRMPGLDGLELARRLRDETSVPFLFFSAYGDEAMVRRAVEIGALGYLIKPLLVSSIVPTVRTALARSKDISGLQGALESNRTIATAVGMLMRSEGIDRQAAFERLRQRARTQRRKLEELARTIIDQKQTPA</sequence>
<evidence type="ECO:0000256" key="7">
    <source>
        <dbReference type="SAM" id="Coils"/>
    </source>
</evidence>
<proteinExistence type="predicted"/>
<dbReference type="InterPro" id="IPR011006">
    <property type="entry name" value="CheY-like_superfamily"/>
</dbReference>
<dbReference type="PANTHER" id="PTHR48111:SF1">
    <property type="entry name" value="TWO-COMPONENT RESPONSE REGULATOR ORR33"/>
    <property type="match status" value="1"/>
</dbReference>
<evidence type="ECO:0000313" key="10">
    <source>
        <dbReference type="EMBL" id="BAO30288.1"/>
    </source>
</evidence>
<dbReference type="GO" id="GO:0000156">
    <property type="term" value="F:phosphorelay response regulator activity"/>
    <property type="evidence" value="ECO:0007669"/>
    <property type="project" value="TreeGrafter"/>
</dbReference>
<protein>
    <submittedName>
        <fullName evidence="10">Response regulator receiver</fullName>
    </submittedName>
</protein>
<dbReference type="EMBL" id="AP012547">
    <property type="protein sequence ID" value="BAO30288.1"/>
    <property type="molecule type" value="Genomic_DNA"/>
</dbReference>
<dbReference type="GO" id="GO:0000976">
    <property type="term" value="F:transcription cis-regulatory region binding"/>
    <property type="evidence" value="ECO:0007669"/>
    <property type="project" value="TreeGrafter"/>
</dbReference>
<evidence type="ECO:0000256" key="1">
    <source>
        <dbReference type="ARBA" id="ARBA00022553"/>
    </source>
</evidence>
<evidence type="ECO:0000313" key="11">
    <source>
        <dbReference type="Proteomes" id="UP000031637"/>
    </source>
</evidence>
<dbReference type="KEGG" id="shd:SUTH_02505"/>
<evidence type="ECO:0000256" key="5">
    <source>
        <dbReference type="ARBA" id="ARBA00023163"/>
    </source>
</evidence>
<dbReference type="AlphaFoldDB" id="W0SJN9"/>
<keyword evidence="11" id="KW-1185">Reference proteome</keyword>
<dbReference type="Pfam" id="PF03861">
    <property type="entry name" value="ANTAR"/>
    <property type="match status" value="1"/>
</dbReference>
<dbReference type="OrthoDB" id="9801101at2"/>
<feature type="domain" description="Response regulatory" evidence="8">
    <location>
        <begin position="13"/>
        <end position="126"/>
    </location>
</feature>
<dbReference type="SUPFAM" id="SSF52172">
    <property type="entry name" value="CheY-like"/>
    <property type="match status" value="1"/>
</dbReference>
<feature type="modified residue" description="4-aspartylphosphate" evidence="6">
    <location>
        <position position="62"/>
    </location>
</feature>
<dbReference type="InterPro" id="IPR001789">
    <property type="entry name" value="Sig_transdc_resp-reg_receiver"/>
</dbReference>
<dbReference type="HOGENOM" id="CLU_000445_65_0_4"/>
<keyword evidence="2" id="KW-0902">Two-component regulatory system</keyword>
<gene>
    <name evidence="10" type="ORF">SUTH_02505</name>
</gene>
<dbReference type="GO" id="GO:0005829">
    <property type="term" value="C:cytosol"/>
    <property type="evidence" value="ECO:0007669"/>
    <property type="project" value="TreeGrafter"/>
</dbReference>
<dbReference type="InterPro" id="IPR039420">
    <property type="entry name" value="WalR-like"/>
</dbReference>
<dbReference type="PANTHER" id="PTHR48111">
    <property type="entry name" value="REGULATOR OF RPOS"/>
    <property type="match status" value="1"/>
</dbReference>
<name>W0SJN9_9PROT</name>
<dbReference type="PROSITE" id="PS50921">
    <property type="entry name" value="ANTAR"/>
    <property type="match status" value="1"/>
</dbReference>
<evidence type="ECO:0000259" key="9">
    <source>
        <dbReference type="PROSITE" id="PS50921"/>
    </source>
</evidence>
<dbReference type="Gene3D" id="3.40.50.2300">
    <property type="match status" value="1"/>
</dbReference>
<dbReference type="RefSeq" id="WP_052473606.1">
    <property type="nucleotide sequence ID" value="NZ_AP012547.1"/>
</dbReference>
<dbReference type="InterPro" id="IPR036388">
    <property type="entry name" value="WH-like_DNA-bd_sf"/>
</dbReference>
<dbReference type="GO" id="GO:0032993">
    <property type="term" value="C:protein-DNA complex"/>
    <property type="evidence" value="ECO:0007669"/>
    <property type="project" value="TreeGrafter"/>
</dbReference>
<dbReference type="GO" id="GO:0003723">
    <property type="term" value="F:RNA binding"/>
    <property type="evidence" value="ECO:0007669"/>
    <property type="project" value="InterPro"/>
</dbReference>
<evidence type="ECO:0000256" key="2">
    <source>
        <dbReference type="ARBA" id="ARBA00023012"/>
    </source>
</evidence>
<feature type="domain" description="ANTAR" evidence="9">
    <location>
        <begin position="125"/>
        <end position="186"/>
    </location>
</feature>
<keyword evidence="4" id="KW-0238">DNA-binding</keyword>
<dbReference type="PROSITE" id="PS50110">
    <property type="entry name" value="RESPONSE_REGULATORY"/>
    <property type="match status" value="1"/>
</dbReference>
<dbReference type="SMART" id="SM01012">
    <property type="entry name" value="ANTAR"/>
    <property type="match status" value="1"/>
</dbReference>
<dbReference type="STRING" id="1223802.SUTH_02505"/>
<reference evidence="10 11" key="1">
    <citation type="journal article" date="2014" name="Syst. Appl. Microbiol.">
        <title>Complete genomes of freshwater sulfur oxidizers Sulfuricella denitrificans skB26 and Sulfuritalea hydrogenivorans sk43H: genetic insights into the sulfur oxidation pathway of betaproteobacteria.</title>
        <authorList>
            <person name="Watanabe T."/>
            <person name="Kojima H."/>
            <person name="Fukui M."/>
        </authorList>
    </citation>
    <scope>NUCLEOTIDE SEQUENCE [LARGE SCALE GENOMIC DNA]</scope>
    <source>
        <strain evidence="10">DSM22779</strain>
    </source>
</reference>
<keyword evidence="7" id="KW-0175">Coiled coil</keyword>
<evidence type="ECO:0000259" key="8">
    <source>
        <dbReference type="PROSITE" id="PS50110"/>
    </source>
</evidence>
<dbReference type="InterPro" id="IPR005561">
    <property type="entry name" value="ANTAR"/>
</dbReference>